<keyword evidence="2" id="KW-1185">Reference proteome</keyword>
<protein>
    <submittedName>
        <fullName evidence="1">Uncharacterized protein</fullName>
    </submittedName>
</protein>
<dbReference type="RefSeq" id="XP_040627322.1">
    <property type="nucleotide sequence ID" value="XM_040773199.1"/>
</dbReference>
<evidence type="ECO:0000313" key="1">
    <source>
        <dbReference type="EMBL" id="EJU00425.1"/>
    </source>
</evidence>
<dbReference type="HOGENOM" id="CLU_110352_0_0_1"/>
<reference evidence="1 2" key="1">
    <citation type="journal article" date="2012" name="Science">
        <title>The Paleozoic origin of enzymatic lignin decomposition reconstructed from 31 fungal genomes.</title>
        <authorList>
            <person name="Floudas D."/>
            <person name="Binder M."/>
            <person name="Riley R."/>
            <person name="Barry K."/>
            <person name="Blanchette R.A."/>
            <person name="Henrissat B."/>
            <person name="Martinez A.T."/>
            <person name="Otillar R."/>
            <person name="Spatafora J.W."/>
            <person name="Yadav J.S."/>
            <person name="Aerts A."/>
            <person name="Benoit I."/>
            <person name="Boyd A."/>
            <person name="Carlson A."/>
            <person name="Copeland A."/>
            <person name="Coutinho P.M."/>
            <person name="de Vries R.P."/>
            <person name="Ferreira P."/>
            <person name="Findley K."/>
            <person name="Foster B."/>
            <person name="Gaskell J."/>
            <person name="Glotzer D."/>
            <person name="Gorecki P."/>
            <person name="Heitman J."/>
            <person name="Hesse C."/>
            <person name="Hori C."/>
            <person name="Igarashi K."/>
            <person name="Jurgens J.A."/>
            <person name="Kallen N."/>
            <person name="Kersten P."/>
            <person name="Kohler A."/>
            <person name="Kuees U."/>
            <person name="Kumar T.K.A."/>
            <person name="Kuo A."/>
            <person name="LaButti K."/>
            <person name="Larrondo L.F."/>
            <person name="Lindquist E."/>
            <person name="Ling A."/>
            <person name="Lombard V."/>
            <person name="Lucas S."/>
            <person name="Lundell T."/>
            <person name="Martin R."/>
            <person name="McLaughlin D.J."/>
            <person name="Morgenstern I."/>
            <person name="Morin E."/>
            <person name="Murat C."/>
            <person name="Nagy L.G."/>
            <person name="Nolan M."/>
            <person name="Ohm R.A."/>
            <person name="Patyshakuliyeva A."/>
            <person name="Rokas A."/>
            <person name="Ruiz-Duenas F.J."/>
            <person name="Sabat G."/>
            <person name="Salamov A."/>
            <person name="Samejima M."/>
            <person name="Schmutz J."/>
            <person name="Slot J.C."/>
            <person name="St John F."/>
            <person name="Stenlid J."/>
            <person name="Sun H."/>
            <person name="Sun S."/>
            <person name="Syed K."/>
            <person name="Tsang A."/>
            <person name="Wiebenga A."/>
            <person name="Young D."/>
            <person name="Pisabarro A."/>
            <person name="Eastwood D.C."/>
            <person name="Martin F."/>
            <person name="Cullen D."/>
            <person name="Grigoriev I.V."/>
            <person name="Hibbett D.S."/>
        </authorList>
    </citation>
    <scope>NUCLEOTIDE SEQUENCE [LARGE SCALE GENOMIC DNA]</scope>
    <source>
        <strain evidence="1 2">DJM-731 SS1</strain>
    </source>
</reference>
<sequence>MTIKIGLAFYHRGLNDHGVATSFRWSIVAQDSRAPDTYPFQENQVDDSSGRWETNHLSEITLSASVAYAGCILVSSSLDFEVPEFDELIQQYGLHMDPHILPPGYEFSCAWWAIGVLIYLHENDFINLPSHEEPLELYSRFLARAHFLLIQRLHAIRHGVTVQDNAPVVQL</sequence>
<accession>M5FXC4</accession>
<dbReference type="AlphaFoldDB" id="M5FXC4"/>
<dbReference type="OrthoDB" id="2824374at2759"/>
<gene>
    <name evidence="1" type="ORF">DACRYDRAFT_23318</name>
</gene>
<name>M5FXC4_DACPD</name>
<organism evidence="1 2">
    <name type="scientific">Dacryopinax primogenitus (strain DJM 731)</name>
    <name type="common">Brown rot fungus</name>
    <dbReference type="NCBI Taxonomy" id="1858805"/>
    <lineage>
        <taxon>Eukaryota</taxon>
        <taxon>Fungi</taxon>
        <taxon>Dikarya</taxon>
        <taxon>Basidiomycota</taxon>
        <taxon>Agaricomycotina</taxon>
        <taxon>Dacrymycetes</taxon>
        <taxon>Dacrymycetales</taxon>
        <taxon>Dacrymycetaceae</taxon>
        <taxon>Dacryopinax</taxon>
    </lineage>
</organism>
<dbReference type="Proteomes" id="UP000030653">
    <property type="component" value="Unassembled WGS sequence"/>
</dbReference>
<proteinExistence type="predicted"/>
<dbReference type="GeneID" id="63688261"/>
<dbReference type="EMBL" id="JH795867">
    <property type="protein sequence ID" value="EJU00425.1"/>
    <property type="molecule type" value="Genomic_DNA"/>
</dbReference>
<evidence type="ECO:0000313" key="2">
    <source>
        <dbReference type="Proteomes" id="UP000030653"/>
    </source>
</evidence>